<dbReference type="RefSeq" id="WP_226589749.1">
    <property type="nucleotide sequence ID" value="NZ_BLAY01000160.1"/>
</dbReference>
<evidence type="ECO:0000313" key="1">
    <source>
        <dbReference type="EMBL" id="GET42357.1"/>
    </source>
</evidence>
<reference evidence="1" key="1">
    <citation type="submission" date="2019-10" db="EMBL/GenBank/DDBJ databases">
        <title>Draft genome sequece of Microseira wollei NIES-4236.</title>
        <authorList>
            <person name="Yamaguchi H."/>
            <person name="Suzuki S."/>
            <person name="Kawachi M."/>
        </authorList>
    </citation>
    <scope>NUCLEOTIDE SEQUENCE</scope>
    <source>
        <strain evidence="1">NIES-4236</strain>
    </source>
</reference>
<sequence length="185" mass="21368">MSSLKQELKLNNKERYKLAGCAGFSRLVYNFGLSLITQSWEFEEIKASDSKRLVEIEKVFTNHVKTKPEYTWMKDYPSAIYSSALRNLAKAIERWRKGYSGLTQFKSKRRGDSFTVLKKSGVYPAKGEPMIPFTNRQVLYPGKRITIPGLGEFRQEQPIPFLCSSQTFTIARVANRWFVSFARLC</sequence>
<dbReference type="AlphaFoldDB" id="A0AAV3XRJ5"/>
<comment type="caution">
    <text evidence="1">The sequence shown here is derived from an EMBL/GenBank/DDBJ whole genome shotgun (WGS) entry which is preliminary data.</text>
</comment>
<protein>
    <submittedName>
        <fullName evidence="1">Transposase</fullName>
    </submittedName>
</protein>
<gene>
    <name evidence="1" type="ORF">MiSe_71740</name>
</gene>
<name>A0AAV3XRJ5_9CYAN</name>
<organism evidence="1 2">
    <name type="scientific">Microseira wollei NIES-4236</name>
    <dbReference type="NCBI Taxonomy" id="2530354"/>
    <lineage>
        <taxon>Bacteria</taxon>
        <taxon>Bacillati</taxon>
        <taxon>Cyanobacteriota</taxon>
        <taxon>Cyanophyceae</taxon>
        <taxon>Oscillatoriophycideae</taxon>
        <taxon>Aerosakkonematales</taxon>
        <taxon>Aerosakkonemataceae</taxon>
        <taxon>Microseira</taxon>
    </lineage>
</organism>
<accession>A0AAV3XRJ5</accession>
<keyword evidence="2" id="KW-1185">Reference proteome</keyword>
<proteinExistence type="predicted"/>
<dbReference type="Proteomes" id="UP001050975">
    <property type="component" value="Unassembled WGS sequence"/>
</dbReference>
<evidence type="ECO:0000313" key="2">
    <source>
        <dbReference type="Proteomes" id="UP001050975"/>
    </source>
</evidence>
<dbReference type="EMBL" id="BLAY01000160">
    <property type="protein sequence ID" value="GET42357.1"/>
    <property type="molecule type" value="Genomic_DNA"/>
</dbReference>